<feature type="region of interest" description="Disordered" evidence="1">
    <location>
        <begin position="53"/>
        <end position="115"/>
    </location>
</feature>
<name>M1P0X7_9CORY</name>
<proteinExistence type="predicted"/>
<organism evidence="2 3">
    <name type="scientific">Corynebacterium halotolerans YIM 70093 = DSM 44683</name>
    <dbReference type="NCBI Taxonomy" id="1121362"/>
    <lineage>
        <taxon>Bacteria</taxon>
        <taxon>Bacillati</taxon>
        <taxon>Actinomycetota</taxon>
        <taxon>Actinomycetes</taxon>
        <taxon>Mycobacteriales</taxon>
        <taxon>Corynebacteriaceae</taxon>
        <taxon>Corynebacterium</taxon>
    </lineage>
</organism>
<gene>
    <name evidence="2" type="ORF">A605_12170</name>
</gene>
<dbReference type="STRING" id="1121362.A605_12170"/>
<evidence type="ECO:0000313" key="3">
    <source>
        <dbReference type="Proteomes" id="UP000011723"/>
    </source>
</evidence>
<feature type="compositionally biased region" description="Polar residues" evidence="1">
    <location>
        <begin position="1"/>
        <end position="10"/>
    </location>
</feature>
<dbReference type="HOGENOM" id="CLU_2104890_0_0_11"/>
<reference evidence="2 3" key="1">
    <citation type="journal article" date="2012" name="Stand. Genomic Sci.">
        <title>Genome sequence of the halotolerant bacterium Corynebacterium halotolerans type strain YIM 70093(T) (= DSM 44683(T)).</title>
        <authorList>
            <person name="Ruckert C."/>
            <person name="Albersmeier A."/>
            <person name="Al-Dilaimi A."/>
            <person name="Niehaus K."/>
            <person name="Szczepanowski R."/>
            <person name="Kalinowski J."/>
        </authorList>
    </citation>
    <scope>NUCLEOTIDE SEQUENCE [LARGE SCALE GENOMIC DNA]</scope>
    <source>
        <strain evidence="2">YIM 70093</strain>
    </source>
</reference>
<accession>M1P0X7</accession>
<dbReference type="KEGG" id="chn:A605_12170"/>
<feature type="region of interest" description="Disordered" evidence="1">
    <location>
        <begin position="1"/>
        <end position="35"/>
    </location>
</feature>
<sequence length="115" mass="12768">MNRHTSTMGTLTRDRYFRGSAWGQRPDGMGRTAGTTEATPAFTLIFVSHFSNASRVKGHGHQQRQPNHRTADLKVPDQQGPRRPRLNGAQYASLRQHLVPGHRLSGGSASLPEQR</sequence>
<evidence type="ECO:0000313" key="2">
    <source>
        <dbReference type="EMBL" id="AGF73430.1"/>
    </source>
</evidence>
<dbReference type="Proteomes" id="UP000011723">
    <property type="component" value="Chromosome"/>
</dbReference>
<evidence type="ECO:0000256" key="1">
    <source>
        <dbReference type="SAM" id="MobiDB-lite"/>
    </source>
</evidence>
<dbReference type="AlphaFoldDB" id="M1P0X7"/>
<keyword evidence="3" id="KW-1185">Reference proteome</keyword>
<dbReference type="EMBL" id="CP003697">
    <property type="protein sequence ID" value="AGF73430.1"/>
    <property type="molecule type" value="Genomic_DNA"/>
</dbReference>
<protein>
    <submittedName>
        <fullName evidence="2">Uncharacterized protein</fullName>
    </submittedName>
</protein>